<reference evidence="1 2" key="1">
    <citation type="journal article" date="2021" name="ISME Commun">
        <title>Automated analysis of genomic sequences facilitates high-throughput and comprehensive description of bacteria.</title>
        <authorList>
            <person name="Hitch T.C.A."/>
        </authorList>
    </citation>
    <scope>NUCLEOTIDE SEQUENCE [LARGE SCALE GENOMIC DNA]</scope>
    <source>
        <strain evidence="1 2">Sanger_34</strain>
    </source>
</reference>
<dbReference type="EMBL" id="JAOQJE010000004">
    <property type="protein sequence ID" value="MCU6788608.1"/>
    <property type="molecule type" value="Genomic_DNA"/>
</dbReference>
<dbReference type="Proteomes" id="UP001652397">
    <property type="component" value="Unassembled WGS sequence"/>
</dbReference>
<protein>
    <submittedName>
        <fullName evidence="1">Uncharacterized protein</fullName>
    </submittedName>
</protein>
<evidence type="ECO:0000313" key="1">
    <source>
        <dbReference type="EMBL" id="MCU6788608.1"/>
    </source>
</evidence>
<keyword evidence="2" id="KW-1185">Reference proteome</keyword>
<sequence>MAYDYEMAQRLRRLGRYQPPPAWHEAVCAAVSPLAFSVMDGNALFTAENGLTMTATAAAREWHSGDKAAAVLSGGSLLVIDKI</sequence>
<evidence type="ECO:0000313" key="2">
    <source>
        <dbReference type="Proteomes" id="UP001652397"/>
    </source>
</evidence>
<name>A0ABT2U1W0_9FIRM</name>
<dbReference type="RefSeq" id="WP_147573937.1">
    <property type="nucleotide sequence ID" value="NZ_JAOQJE010000004.1"/>
</dbReference>
<comment type="caution">
    <text evidence="1">The sequence shown here is derived from an EMBL/GenBank/DDBJ whole genome shotgun (WGS) entry which is preliminary data.</text>
</comment>
<accession>A0ABT2U1W0</accession>
<gene>
    <name evidence="1" type="ORF">OCV66_05815</name>
</gene>
<proteinExistence type="predicted"/>
<organism evidence="1 2">
    <name type="scientific">Agathobaculum ammoniilyticum</name>
    <dbReference type="NCBI Taxonomy" id="2981778"/>
    <lineage>
        <taxon>Bacteria</taxon>
        <taxon>Bacillati</taxon>
        <taxon>Bacillota</taxon>
        <taxon>Clostridia</taxon>
        <taxon>Eubacteriales</taxon>
        <taxon>Butyricicoccaceae</taxon>
        <taxon>Agathobaculum</taxon>
    </lineage>
</organism>